<keyword evidence="2" id="KW-1185">Reference proteome</keyword>
<evidence type="ECO:0000313" key="2">
    <source>
        <dbReference type="Proteomes" id="UP000805704"/>
    </source>
</evidence>
<proteinExistence type="predicted"/>
<dbReference type="EMBL" id="CM024802">
    <property type="protein sequence ID" value="KAG8011280.1"/>
    <property type="molecule type" value="Genomic_DNA"/>
</dbReference>
<dbReference type="Proteomes" id="UP000805704">
    <property type="component" value="Chromosome 14"/>
</dbReference>
<name>A0ACB7FB97_NIBAL</name>
<organism evidence="1 2">
    <name type="scientific">Nibea albiflora</name>
    <name type="common">Yellow drum</name>
    <name type="synonym">Corvina albiflora</name>
    <dbReference type="NCBI Taxonomy" id="240163"/>
    <lineage>
        <taxon>Eukaryota</taxon>
        <taxon>Metazoa</taxon>
        <taxon>Chordata</taxon>
        <taxon>Craniata</taxon>
        <taxon>Vertebrata</taxon>
        <taxon>Euteleostomi</taxon>
        <taxon>Actinopterygii</taxon>
        <taxon>Neopterygii</taxon>
        <taxon>Teleostei</taxon>
        <taxon>Neoteleostei</taxon>
        <taxon>Acanthomorphata</taxon>
        <taxon>Eupercaria</taxon>
        <taxon>Sciaenidae</taxon>
        <taxon>Nibea</taxon>
    </lineage>
</organism>
<accession>A0ACB7FB97</accession>
<gene>
    <name evidence="1" type="ORF">GBF38_005997</name>
</gene>
<protein>
    <submittedName>
        <fullName evidence="1">Uncharacterized protein</fullName>
    </submittedName>
</protein>
<evidence type="ECO:0000313" key="1">
    <source>
        <dbReference type="EMBL" id="KAG8011280.1"/>
    </source>
</evidence>
<sequence>MLQARERRKWEREEKKWLAEENTWAQLPDGRYTQAETRPVAYIPQNDELPVPKPYGALTPFKPFELGNLRHFRRPILRPIVV</sequence>
<comment type="caution">
    <text evidence="1">The sequence shown here is derived from an EMBL/GenBank/DDBJ whole genome shotgun (WGS) entry which is preliminary data.</text>
</comment>
<reference evidence="1" key="1">
    <citation type="submission" date="2020-04" db="EMBL/GenBank/DDBJ databases">
        <title>A chromosome-scale assembly and high-density genetic map of the yellow drum (Nibea albiflora) genome.</title>
        <authorList>
            <person name="Xu D."/>
            <person name="Zhang W."/>
            <person name="Chen R."/>
            <person name="Tan P."/>
            <person name="Wang L."/>
            <person name="Song H."/>
            <person name="Tian L."/>
            <person name="Zhu Q."/>
            <person name="Wang B."/>
        </authorList>
    </citation>
    <scope>NUCLEOTIDE SEQUENCE</scope>
    <source>
        <strain evidence="1">ZJHYS-2018</strain>
    </source>
</reference>